<dbReference type="PANTHER" id="PTHR47466:SF1">
    <property type="entry name" value="METALLOPROTEASE MEP1 (AFU_ORTHOLOGUE AFUA_1G07730)-RELATED"/>
    <property type="match status" value="1"/>
</dbReference>
<feature type="domain" description="Peptidase M43 pregnancy-associated plasma-A" evidence="10">
    <location>
        <begin position="174"/>
        <end position="316"/>
    </location>
</feature>
<keyword evidence="5" id="KW-0378">Hydrolase</keyword>
<evidence type="ECO:0000256" key="2">
    <source>
        <dbReference type="ARBA" id="ARBA00022670"/>
    </source>
</evidence>
<keyword evidence="2" id="KW-0645">Protease</keyword>
<dbReference type="HOGENOM" id="CLU_011684_1_0_10"/>
<dbReference type="EMBL" id="CP003178">
    <property type="protein sequence ID" value="AEV97262.1"/>
    <property type="molecule type" value="Genomic_DNA"/>
</dbReference>
<proteinExistence type="inferred from homology"/>
<dbReference type="PANTHER" id="PTHR47466">
    <property type="match status" value="1"/>
</dbReference>
<keyword evidence="3" id="KW-0479">Metal-binding</keyword>
<dbReference type="Pfam" id="PF18962">
    <property type="entry name" value="Por_Secre_tail"/>
    <property type="match status" value="1"/>
</dbReference>
<evidence type="ECO:0000259" key="11">
    <source>
        <dbReference type="Pfam" id="PF18962"/>
    </source>
</evidence>
<dbReference type="InterPro" id="IPR013783">
    <property type="entry name" value="Ig-like_fold"/>
</dbReference>
<dbReference type="Pfam" id="PF05572">
    <property type="entry name" value="Peptidase_M43"/>
    <property type="match status" value="1"/>
</dbReference>
<dbReference type="GO" id="GO:0046872">
    <property type="term" value="F:metal ion binding"/>
    <property type="evidence" value="ECO:0007669"/>
    <property type="project" value="UniProtKB-KW"/>
</dbReference>
<sequence>MMRKNLQGLLACFVCMIGSMAAVLAQERCGSMPLMESTFKRNPTLQSAFQLQTQTIREAFLKRKAQAQVLRVEGTTIYIPVVFHIVLQNPNQVTDAQVQAQLDRLNTDYAGLNGDSTLIPAWFKPFFSKPNIQFKLAQRNANDETSDGIDRVTTSISSFTIDDNRLKYTSQGGADAWDHNRFFNVWITQLGNQYLGYSTFPNSSPAAEDGVAIQYTTLPGNPGVYGKGRTLTHETGHFFYLYHIWGDENGCAGTDFIDDTPNQGTWTSGCLRDTVHTDACSPVAPGIMYQNFMDYTDDACMVMFTLDQKTRMETTINMYRPTLLTSNGADPVVTYNLDAAAKSINVPLQRVCSPTFSPVITLRNTGFTTLTALTIKATLDNGTVTTTNWTGSLASLKETNVTLTAVTVPGEGTHTLNVNISSPNGNTDENSANDNLTLAFQYYQALTPPYKESFESSTFPPVRWDMVNPDKNMTWERTTAAAKTGNASAVIRNYDYKANGQKDYLRLPMMNITSGDSAFMTFQVAAAAYSDTGKANNPFDTLEVLVSKDCGATFTSLYRKGGKDLLTVLKADTLAYVPKSTEWRKDSVNLTPYINAGQILLAFVNTNEHENNVYLDDVNVYTYTASDILKAKGFMITPNPTTSRFTIQFYPYPTFVKGINVFNSQGQQVASQRLNAAGSSGYTFDLTGMASGVYMVQIVLGDGVITRKVIKQ</sequence>
<dbReference type="Gene3D" id="2.60.40.10">
    <property type="entry name" value="Immunoglobulins"/>
    <property type="match status" value="1"/>
</dbReference>
<dbReference type="InterPro" id="IPR024079">
    <property type="entry name" value="MetalloPept_cat_dom_sf"/>
</dbReference>
<dbReference type="STRING" id="700598.Niako_0883"/>
<dbReference type="CDD" id="cd04275">
    <property type="entry name" value="ZnMc_pappalysin_like"/>
    <property type="match status" value="1"/>
</dbReference>
<dbReference type="GO" id="GO:0008237">
    <property type="term" value="F:metallopeptidase activity"/>
    <property type="evidence" value="ECO:0007669"/>
    <property type="project" value="UniProtKB-KW"/>
</dbReference>
<feature type="domain" description="Secretion system C-terminal sorting" evidence="11">
    <location>
        <begin position="638"/>
        <end position="710"/>
    </location>
</feature>
<keyword evidence="7" id="KW-0482">Metalloprotease</keyword>
<keyword evidence="4 9" id="KW-0732">Signal</keyword>
<dbReference type="OrthoDB" id="6278496at2"/>
<evidence type="ECO:0000256" key="5">
    <source>
        <dbReference type="ARBA" id="ARBA00022801"/>
    </source>
</evidence>
<dbReference type="InterPro" id="IPR026444">
    <property type="entry name" value="Secre_tail"/>
</dbReference>
<evidence type="ECO:0000256" key="9">
    <source>
        <dbReference type="SAM" id="SignalP"/>
    </source>
</evidence>
<feature type="signal peptide" evidence="9">
    <location>
        <begin position="1"/>
        <end position="21"/>
    </location>
</feature>
<feature type="chain" id="PRO_5003517484" description="Peptidase M43B pregnancy-associated plasma-A" evidence="9">
    <location>
        <begin position="22"/>
        <end position="712"/>
    </location>
</feature>
<evidence type="ECO:0000256" key="6">
    <source>
        <dbReference type="ARBA" id="ARBA00022833"/>
    </source>
</evidence>
<evidence type="ECO:0000256" key="1">
    <source>
        <dbReference type="ARBA" id="ARBA00008721"/>
    </source>
</evidence>
<evidence type="ECO:0000256" key="7">
    <source>
        <dbReference type="ARBA" id="ARBA00023049"/>
    </source>
</evidence>
<accession>G8TE71</accession>
<dbReference type="eggNOG" id="COG3291">
    <property type="taxonomic scope" value="Bacteria"/>
</dbReference>
<dbReference type="InterPro" id="IPR008754">
    <property type="entry name" value="Peptidase_M43"/>
</dbReference>
<dbReference type="KEGG" id="nko:Niako_0883"/>
<evidence type="ECO:0000313" key="13">
    <source>
        <dbReference type="Proteomes" id="UP000005438"/>
    </source>
</evidence>
<dbReference type="AlphaFoldDB" id="G8TE71"/>
<evidence type="ECO:0008006" key="14">
    <source>
        <dbReference type="Google" id="ProtNLM"/>
    </source>
</evidence>
<comment type="similarity">
    <text evidence="1">Belongs to the peptidase M43B family.</text>
</comment>
<dbReference type="NCBIfam" id="TIGR04183">
    <property type="entry name" value="Por_Secre_tail"/>
    <property type="match status" value="1"/>
</dbReference>
<evidence type="ECO:0000259" key="10">
    <source>
        <dbReference type="Pfam" id="PF05572"/>
    </source>
</evidence>
<evidence type="ECO:0000256" key="3">
    <source>
        <dbReference type="ARBA" id="ARBA00022723"/>
    </source>
</evidence>
<dbReference type="Gene3D" id="3.40.390.10">
    <property type="entry name" value="Collagenase (Catalytic Domain)"/>
    <property type="match status" value="1"/>
</dbReference>
<organism evidence="12 13">
    <name type="scientific">Niastella koreensis (strain DSM 17620 / KACC 11465 / NBRC 106392 / GR20-10)</name>
    <dbReference type="NCBI Taxonomy" id="700598"/>
    <lineage>
        <taxon>Bacteria</taxon>
        <taxon>Pseudomonadati</taxon>
        <taxon>Bacteroidota</taxon>
        <taxon>Chitinophagia</taxon>
        <taxon>Chitinophagales</taxon>
        <taxon>Chitinophagaceae</taxon>
        <taxon>Niastella</taxon>
    </lineage>
</organism>
<protein>
    <recommendedName>
        <fullName evidence="14">Peptidase M43B pregnancy-associated plasma-A</fullName>
    </recommendedName>
</protein>
<keyword evidence="8" id="KW-1015">Disulfide bond</keyword>
<gene>
    <name evidence="12" type="ordered locus">Niako_0883</name>
</gene>
<name>G8TE71_NIAKG</name>
<evidence type="ECO:0000313" key="12">
    <source>
        <dbReference type="EMBL" id="AEV97262.1"/>
    </source>
</evidence>
<keyword evidence="6" id="KW-0862">Zinc</keyword>
<reference evidence="12 13" key="1">
    <citation type="submission" date="2011-12" db="EMBL/GenBank/DDBJ databases">
        <title>The complete genome of Niastella koreensis GR20-10.</title>
        <authorList>
            <consortium name="US DOE Joint Genome Institute (JGI-PGF)"/>
            <person name="Lucas S."/>
            <person name="Han J."/>
            <person name="Lapidus A."/>
            <person name="Bruce D."/>
            <person name="Goodwin L."/>
            <person name="Pitluck S."/>
            <person name="Peters L."/>
            <person name="Kyrpides N."/>
            <person name="Mavromatis K."/>
            <person name="Ivanova N."/>
            <person name="Mikhailova N."/>
            <person name="Davenport K."/>
            <person name="Saunders E."/>
            <person name="Detter J.C."/>
            <person name="Tapia R."/>
            <person name="Han C."/>
            <person name="Land M."/>
            <person name="Hauser L."/>
            <person name="Markowitz V."/>
            <person name="Cheng J.-F."/>
            <person name="Hugenholtz P."/>
            <person name="Woyke T."/>
            <person name="Wu D."/>
            <person name="Tindall B."/>
            <person name="Pomrenke H."/>
            <person name="Brambilla E."/>
            <person name="Klenk H.-P."/>
            <person name="Eisen J.A."/>
        </authorList>
    </citation>
    <scope>NUCLEOTIDE SEQUENCE [LARGE SCALE GENOMIC DNA]</scope>
    <source>
        <strain evidence="13">DSM 17620 / KACC 11465 / NBRC 106392 / GR20-10</strain>
    </source>
</reference>
<dbReference type="Proteomes" id="UP000005438">
    <property type="component" value="Chromosome"/>
</dbReference>
<evidence type="ECO:0000256" key="8">
    <source>
        <dbReference type="ARBA" id="ARBA00023157"/>
    </source>
</evidence>
<dbReference type="SUPFAM" id="SSF55486">
    <property type="entry name" value="Metalloproteases ('zincins'), catalytic domain"/>
    <property type="match status" value="1"/>
</dbReference>
<evidence type="ECO:0000256" key="4">
    <source>
        <dbReference type="ARBA" id="ARBA00022729"/>
    </source>
</evidence>
<dbReference type="GO" id="GO:0006508">
    <property type="term" value="P:proteolysis"/>
    <property type="evidence" value="ECO:0007669"/>
    <property type="project" value="UniProtKB-KW"/>
</dbReference>